<keyword evidence="1" id="KW-1133">Transmembrane helix</keyword>
<organism evidence="2 3">
    <name type="scientific">Rhizobium azibense</name>
    <dbReference type="NCBI Taxonomy" id="1136135"/>
    <lineage>
        <taxon>Bacteria</taxon>
        <taxon>Pseudomonadati</taxon>
        <taxon>Pseudomonadota</taxon>
        <taxon>Alphaproteobacteria</taxon>
        <taxon>Hyphomicrobiales</taxon>
        <taxon>Rhizobiaceae</taxon>
        <taxon>Rhizobium/Agrobacterium group</taxon>
        <taxon>Rhizobium</taxon>
    </lineage>
</organism>
<keyword evidence="1" id="KW-0472">Membrane</keyword>
<keyword evidence="3" id="KW-1185">Reference proteome</keyword>
<gene>
    <name evidence="2" type="ORF">EV130_10395</name>
</gene>
<dbReference type="OrthoDB" id="5195424at2"/>
<reference evidence="2 3" key="1">
    <citation type="submission" date="2019-03" db="EMBL/GenBank/DDBJ databases">
        <title>Genomic Encyclopedia of Type Strains, Phase IV (KMG-V): Genome sequencing to study the core and pangenomes of soil and plant-associated prokaryotes.</title>
        <authorList>
            <person name="Whitman W."/>
        </authorList>
    </citation>
    <scope>NUCLEOTIDE SEQUENCE [LARGE SCALE GENOMIC DNA]</scope>
    <source>
        <strain evidence="2 3">Gr42</strain>
    </source>
</reference>
<accession>A0A4R3R415</accession>
<name>A0A4R3R415_9HYPH</name>
<feature type="transmembrane region" description="Helical" evidence="1">
    <location>
        <begin position="76"/>
        <end position="97"/>
    </location>
</feature>
<evidence type="ECO:0000256" key="1">
    <source>
        <dbReference type="SAM" id="Phobius"/>
    </source>
</evidence>
<dbReference type="RefSeq" id="WP_132659937.1">
    <property type="nucleotide sequence ID" value="NZ_SMBJ01000003.1"/>
</dbReference>
<keyword evidence="1" id="KW-0812">Transmembrane</keyword>
<feature type="transmembrane region" description="Helical" evidence="1">
    <location>
        <begin position="144"/>
        <end position="162"/>
    </location>
</feature>
<feature type="transmembrane region" description="Helical" evidence="1">
    <location>
        <begin position="48"/>
        <end position="69"/>
    </location>
</feature>
<sequence>MFQALEILTVLVVAVAMALALAHALELPGKMRLSKEQYLAVQPIYYPGFTFGGIAEPLGLIMTLALIVLTPPFSGTYWLTAGAFVSLLAMHAIYWMVTHPVNNFWLKEQQPEGAGKRFFSFRSHRDANEPDWTVLRDRWERSHLLRAIFGLVSLILLVAAVAA</sequence>
<proteinExistence type="predicted"/>
<protein>
    <submittedName>
        <fullName evidence="2">Uncharacterized protein DUF1772</fullName>
    </submittedName>
</protein>
<dbReference type="AlphaFoldDB" id="A0A4R3R415"/>
<dbReference type="EMBL" id="SMBJ01000003">
    <property type="protein sequence ID" value="TCU27692.1"/>
    <property type="molecule type" value="Genomic_DNA"/>
</dbReference>
<comment type="caution">
    <text evidence="2">The sequence shown here is derived from an EMBL/GenBank/DDBJ whole genome shotgun (WGS) entry which is preliminary data.</text>
</comment>
<dbReference type="Proteomes" id="UP000295547">
    <property type="component" value="Unassembled WGS sequence"/>
</dbReference>
<evidence type="ECO:0000313" key="2">
    <source>
        <dbReference type="EMBL" id="TCU27692.1"/>
    </source>
</evidence>
<evidence type="ECO:0000313" key="3">
    <source>
        <dbReference type="Proteomes" id="UP000295547"/>
    </source>
</evidence>